<feature type="non-terminal residue" evidence="1">
    <location>
        <position position="1"/>
    </location>
</feature>
<evidence type="ECO:0000313" key="1">
    <source>
        <dbReference type="EMBL" id="EKC54204.1"/>
    </source>
</evidence>
<dbReference type="AlphaFoldDB" id="K1SFN5"/>
<gene>
    <name evidence="1" type="ORF">OBE_12207</name>
</gene>
<proteinExistence type="predicted"/>
<comment type="caution">
    <text evidence="1">The sequence shown here is derived from an EMBL/GenBank/DDBJ whole genome shotgun (WGS) entry which is preliminary data.</text>
</comment>
<sequence length="113" mass="12759">KNSDRVITMFGKSKRPKDTMSVKDMTRLDKRPLKYVTMRDPETYKEVRLGENGAVNIMDGDFVLVCLGRDVMRCDLSEVRVGELMNLSGITVKGIDKGTGKEMSVIAYFADKF</sequence>
<name>K1SFN5_9ZZZZ</name>
<accession>K1SFN5</accession>
<reference evidence="1" key="1">
    <citation type="journal article" date="2013" name="Environ. Microbiol.">
        <title>Microbiota from the distal guts of lean and obese adolescents exhibit partial functional redundancy besides clear differences in community structure.</title>
        <authorList>
            <person name="Ferrer M."/>
            <person name="Ruiz A."/>
            <person name="Lanza F."/>
            <person name="Haange S.B."/>
            <person name="Oberbach A."/>
            <person name="Till H."/>
            <person name="Bargiela R."/>
            <person name="Campoy C."/>
            <person name="Segura M.T."/>
            <person name="Richter M."/>
            <person name="von Bergen M."/>
            <person name="Seifert J."/>
            <person name="Suarez A."/>
        </authorList>
    </citation>
    <scope>NUCLEOTIDE SEQUENCE</scope>
</reference>
<dbReference type="EMBL" id="AJWZ01008403">
    <property type="protein sequence ID" value="EKC54204.1"/>
    <property type="molecule type" value="Genomic_DNA"/>
</dbReference>
<protein>
    <submittedName>
        <fullName evidence="1">Uncharacterized protein</fullName>
    </submittedName>
</protein>
<organism evidence="1">
    <name type="scientific">human gut metagenome</name>
    <dbReference type="NCBI Taxonomy" id="408170"/>
    <lineage>
        <taxon>unclassified sequences</taxon>
        <taxon>metagenomes</taxon>
        <taxon>organismal metagenomes</taxon>
    </lineage>
</organism>